<proteinExistence type="predicted"/>
<dbReference type="eggNOG" id="ENOG502S968">
    <property type="taxonomic scope" value="Eukaryota"/>
</dbReference>
<keyword evidence="5" id="KW-1185">Reference proteome</keyword>
<name>L1J0K1_GUITC</name>
<dbReference type="GeneID" id="17298709"/>
<reference evidence="4" key="3">
    <citation type="submission" date="2015-06" db="UniProtKB">
        <authorList>
            <consortium name="EnsemblProtists"/>
        </authorList>
    </citation>
    <scope>IDENTIFICATION</scope>
</reference>
<feature type="domain" description="Rubredoxin-like" evidence="2">
    <location>
        <begin position="94"/>
        <end position="136"/>
    </location>
</feature>
<dbReference type="AlphaFoldDB" id="L1J0K1"/>
<dbReference type="Gene3D" id="2.20.28.10">
    <property type="match status" value="1"/>
</dbReference>
<evidence type="ECO:0000259" key="2">
    <source>
        <dbReference type="PROSITE" id="PS50903"/>
    </source>
</evidence>
<sequence length="158" mass="17650">MRLGHGQKVLIEVPMKLENVHLMAKTEVQEEVVEKKIGGLTVNTAGMGQAPFWVAVIGGLTVLKMVKQKMEGRSILDNKDTKYIPQTDQELEELHVFACGGCGYEMMPARGREGKFFPDKFKCPICGAGKEEFWDKNDPNDPRNQEDEAANQAKPSKK</sequence>
<dbReference type="RefSeq" id="XP_005829016.1">
    <property type="nucleotide sequence ID" value="XM_005828959.1"/>
</dbReference>
<dbReference type="EnsemblProtists" id="EKX42036">
    <property type="protein sequence ID" value="EKX42036"/>
    <property type="gene ID" value="GUITHDRAFT_153652"/>
</dbReference>
<dbReference type="GO" id="GO:0005506">
    <property type="term" value="F:iron ion binding"/>
    <property type="evidence" value="ECO:0007669"/>
    <property type="project" value="InterPro"/>
</dbReference>
<reference evidence="3 5" key="1">
    <citation type="journal article" date="2012" name="Nature">
        <title>Algal genomes reveal evolutionary mosaicism and the fate of nucleomorphs.</title>
        <authorList>
            <consortium name="DOE Joint Genome Institute"/>
            <person name="Curtis B.A."/>
            <person name="Tanifuji G."/>
            <person name="Burki F."/>
            <person name="Gruber A."/>
            <person name="Irimia M."/>
            <person name="Maruyama S."/>
            <person name="Arias M.C."/>
            <person name="Ball S.G."/>
            <person name="Gile G.H."/>
            <person name="Hirakawa Y."/>
            <person name="Hopkins J.F."/>
            <person name="Kuo A."/>
            <person name="Rensing S.A."/>
            <person name="Schmutz J."/>
            <person name="Symeonidi A."/>
            <person name="Elias M."/>
            <person name="Eveleigh R.J."/>
            <person name="Herman E.K."/>
            <person name="Klute M.J."/>
            <person name="Nakayama T."/>
            <person name="Obornik M."/>
            <person name="Reyes-Prieto A."/>
            <person name="Armbrust E.V."/>
            <person name="Aves S.J."/>
            <person name="Beiko R.G."/>
            <person name="Coutinho P."/>
            <person name="Dacks J.B."/>
            <person name="Durnford D.G."/>
            <person name="Fast N.M."/>
            <person name="Green B.R."/>
            <person name="Grisdale C.J."/>
            <person name="Hempel F."/>
            <person name="Henrissat B."/>
            <person name="Hoppner M.P."/>
            <person name="Ishida K."/>
            <person name="Kim E."/>
            <person name="Koreny L."/>
            <person name="Kroth P.G."/>
            <person name="Liu Y."/>
            <person name="Malik S.B."/>
            <person name="Maier U.G."/>
            <person name="McRose D."/>
            <person name="Mock T."/>
            <person name="Neilson J.A."/>
            <person name="Onodera N.T."/>
            <person name="Poole A.M."/>
            <person name="Pritham E.J."/>
            <person name="Richards T.A."/>
            <person name="Rocap G."/>
            <person name="Roy S.W."/>
            <person name="Sarai C."/>
            <person name="Schaack S."/>
            <person name="Shirato S."/>
            <person name="Slamovits C.H."/>
            <person name="Spencer D.F."/>
            <person name="Suzuki S."/>
            <person name="Worden A.Z."/>
            <person name="Zauner S."/>
            <person name="Barry K."/>
            <person name="Bell C."/>
            <person name="Bharti A.K."/>
            <person name="Crow J.A."/>
            <person name="Grimwood J."/>
            <person name="Kramer R."/>
            <person name="Lindquist E."/>
            <person name="Lucas S."/>
            <person name="Salamov A."/>
            <person name="McFadden G.I."/>
            <person name="Lane C.E."/>
            <person name="Keeling P.J."/>
            <person name="Gray M.W."/>
            <person name="Grigoriev I.V."/>
            <person name="Archibald J.M."/>
        </authorList>
    </citation>
    <scope>NUCLEOTIDE SEQUENCE</scope>
    <source>
        <strain evidence="3 5">CCMP2712</strain>
    </source>
</reference>
<dbReference type="PaxDb" id="55529-EKX42036"/>
<evidence type="ECO:0000256" key="1">
    <source>
        <dbReference type="SAM" id="MobiDB-lite"/>
    </source>
</evidence>
<dbReference type="HOGENOM" id="CLU_1672618_0_0_1"/>
<dbReference type="KEGG" id="gtt:GUITHDRAFT_153652"/>
<gene>
    <name evidence="3" type="ORF">GUITHDRAFT_153652</name>
</gene>
<evidence type="ECO:0000313" key="3">
    <source>
        <dbReference type="EMBL" id="EKX42036.1"/>
    </source>
</evidence>
<dbReference type="Proteomes" id="UP000011087">
    <property type="component" value="Unassembled WGS sequence"/>
</dbReference>
<dbReference type="EMBL" id="JH993019">
    <property type="protein sequence ID" value="EKX42036.1"/>
    <property type="molecule type" value="Genomic_DNA"/>
</dbReference>
<evidence type="ECO:0000313" key="5">
    <source>
        <dbReference type="Proteomes" id="UP000011087"/>
    </source>
</evidence>
<accession>L1J0K1</accession>
<reference evidence="5" key="2">
    <citation type="submission" date="2012-11" db="EMBL/GenBank/DDBJ databases">
        <authorList>
            <person name="Kuo A."/>
            <person name="Curtis B.A."/>
            <person name="Tanifuji G."/>
            <person name="Burki F."/>
            <person name="Gruber A."/>
            <person name="Irimia M."/>
            <person name="Maruyama S."/>
            <person name="Arias M.C."/>
            <person name="Ball S.G."/>
            <person name="Gile G.H."/>
            <person name="Hirakawa Y."/>
            <person name="Hopkins J.F."/>
            <person name="Rensing S.A."/>
            <person name="Schmutz J."/>
            <person name="Symeonidi A."/>
            <person name="Elias M."/>
            <person name="Eveleigh R.J."/>
            <person name="Herman E.K."/>
            <person name="Klute M.J."/>
            <person name="Nakayama T."/>
            <person name="Obornik M."/>
            <person name="Reyes-Prieto A."/>
            <person name="Armbrust E.V."/>
            <person name="Aves S.J."/>
            <person name="Beiko R.G."/>
            <person name="Coutinho P."/>
            <person name="Dacks J.B."/>
            <person name="Durnford D.G."/>
            <person name="Fast N.M."/>
            <person name="Green B.R."/>
            <person name="Grisdale C."/>
            <person name="Hempe F."/>
            <person name="Henrissat B."/>
            <person name="Hoppner M.P."/>
            <person name="Ishida K.-I."/>
            <person name="Kim E."/>
            <person name="Koreny L."/>
            <person name="Kroth P.G."/>
            <person name="Liu Y."/>
            <person name="Malik S.-B."/>
            <person name="Maier U.G."/>
            <person name="McRose D."/>
            <person name="Mock T."/>
            <person name="Neilson J.A."/>
            <person name="Onodera N.T."/>
            <person name="Poole A.M."/>
            <person name="Pritham E.J."/>
            <person name="Richards T.A."/>
            <person name="Rocap G."/>
            <person name="Roy S.W."/>
            <person name="Sarai C."/>
            <person name="Schaack S."/>
            <person name="Shirato S."/>
            <person name="Slamovits C.H."/>
            <person name="Spencer D.F."/>
            <person name="Suzuki S."/>
            <person name="Worden A.Z."/>
            <person name="Zauner S."/>
            <person name="Barry K."/>
            <person name="Bell C."/>
            <person name="Bharti A.K."/>
            <person name="Crow J.A."/>
            <person name="Grimwood J."/>
            <person name="Kramer R."/>
            <person name="Lindquist E."/>
            <person name="Lucas S."/>
            <person name="Salamov A."/>
            <person name="McFadden G.I."/>
            <person name="Lane C.E."/>
            <person name="Keeling P.J."/>
            <person name="Gray M.W."/>
            <person name="Grigoriev I.V."/>
            <person name="Archibald J.M."/>
        </authorList>
    </citation>
    <scope>NUCLEOTIDE SEQUENCE</scope>
    <source>
        <strain evidence="5">CCMP2712</strain>
    </source>
</reference>
<dbReference type="InterPro" id="IPR024934">
    <property type="entry name" value="Rubredoxin-like_dom"/>
</dbReference>
<organism evidence="3">
    <name type="scientific">Guillardia theta (strain CCMP2712)</name>
    <name type="common">Cryptophyte</name>
    <dbReference type="NCBI Taxonomy" id="905079"/>
    <lineage>
        <taxon>Eukaryota</taxon>
        <taxon>Cryptophyceae</taxon>
        <taxon>Pyrenomonadales</taxon>
        <taxon>Geminigeraceae</taxon>
        <taxon>Guillardia</taxon>
    </lineage>
</organism>
<protein>
    <recommendedName>
        <fullName evidence="2">Rubredoxin-like domain-containing protein</fullName>
    </recommendedName>
</protein>
<dbReference type="SUPFAM" id="SSF57802">
    <property type="entry name" value="Rubredoxin-like"/>
    <property type="match status" value="1"/>
</dbReference>
<dbReference type="OrthoDB" id="43142at2759"/>
<feature type="region of interest" description="Disordered" evidence="1">
    <location>
        <begin position="130"/>
        <end position="158"/>
    </location>
</feature>
<evidence type="ECO:0000313" key="4">
    <source>
        <dbReference type="EnsemblProtists" id="EKX42036"/>
    </source>
</evidence>
<dbReference type="PROSITE" id="PS50903">
    <property type="entry name" value="RUBREDOXIN_LIKE"/>
    <property type="match status" value="1"/>
</dbReference>
<feature type="compositionally biased region" description="Basic and acidic residues" evidence="1">
    <location>
        <begin position="130"/>
        <end position="146"/>
    </location>
</feature>